<evidence type="ECO:0000256" key="1">
    <source>
        <dbReference type="SAM" id="MobiDB-lite"/>
    </source>
</evidence>
<dbReference type="Gene3D" id="1.10.10.10">
    <property type="entry name" value="Winged helix-like DNA-binding domain superfamily/Winged helix DNA-binding domain"/>
    <property type="match status" value="1"/>
</dbReference>
<accession>A0ABW2AYK5</accession>
<proteinExistence type="predicted"/>
<feature type="domain" description="HTH arsR-type" evidence="2">
    <location>
        <begin position="14"/>
        <end position="107"/>
    </location>
</feature>
<dbReference type="InterPro" id="IPR036388">
    <property type="entry name" value="WH-like_DNA-bd_sf"/>
</dbReference>
<dbReference type="CDD" id="cd00090">
    <property type="entry name" value="HTH_ARSR"/>
    <property type="match status" value="1"/>
</dbReference>
<protein>
    <submittedName>
        <fullName evidence="3">ArsR/SmtB family transcription factor</fullName>
    </submittedName>
</protein>
<name>A0ABW2AYK5_9MICO</name>
<dbReference type="InterPro" id="IPR036390">
    <property type="entry name" value="WH_DNA-bd_sf"/>
</dbReference>
<dbReference type="SMART" id="SM00418">
    <property type="entry name" value="HTH_ARSR"/>
    <property type="match status" value="1"/>
</dbReference>
<gene>
    <name evidence="3" type="ORF">ACFQBT_18865</name>
</gene>
<sequence length="188" mass="20605">MTKRSEELVLTDPRAYRVLAHGVRRQLLDVLGAVEQLTATQAAQEVGITPSAMSYHLRALEKWGIVERVAPSGDGREHPWRLAARTITFRTEGSPADRNAFIAQFVDRVSAATSQSSATGGHVQISESTALLTDAEERDLSQQVEKLFEPFERRRKAGAAVPEGLGRTGSSTSRRGSPTSRRTPRALR</sequence>
<feature type="compositionally biased region" description="Low complexity" evidence="1">
    <location>
        <begin position="168"/>
        <end position="181"/>
    </location>
</feature>
<organism evidence="3 4">
    <name type="scientific">Branchiibius cervicis</name>
    <dbReference type="NCBI Taxonomy" id="908252"/>
    <lineage>
        <taxon>Bacteria</taxon>
        <taxon>Bacillati</taxon>
        <taxon>Actinomycetota</taxon>
        <taxon>Actinomycetes</taxon>
        <taxon>Micrococcales</taxon>
        <taxon>Dermacoccaceae</taxon>
        <taxon>Branchiibius</taxon>
    </lineage>
</organism>
<dbReference type="InterPro" id="IPR001845">
    <property type="entry name" value="HTH_ArsR_DNA-bd_dom"/>
</dbReference>
<evidence type="ECO:0000313" key="4">
    <source>
        <dbReference type="Proteomes" id="UP001596356"/>
    </source>
</evidence>
<dbReference type="Pfam" id="PF12840">
    <property type="entry name" value="HTH_20"/>
    <property type="match status" value="1"/>
</dbReference>
<dbReference type="RefSeq" id="WP_377825112.1">
    <property type="nucleotide sequence ID" value="NZ_JBHSWJ010000002.1"/>
</dbReference>
<feature type="region of interest" description="Disordered" evidence="1">
    <location>
        <begin position="149"/>
        <end position="188"/>
    </location>
</feature>
<dbReference type="SUPFAM" id="SSF46785">
    <property type="entry name" value="Winged helix' DNA-binding domain"/>
    <property type="match status" value="1"/>
</dbReference>
<reference evidence="4" key="1">
    <citation type="journal article" date="2019" name="Int. J. Syst. Evol. Microbiol.">
        <title>The Global Catalogue of Microorganisms (GCM) 10K type strain sequencing project: providing services to taxonomists for standard genome sequencing and annotation.</title>
        <authorList>
            <consortium name="The Broad Institute Genomics Platform"/>
            <consortium name="The Broad Institute Genome Sequencing Center for Infectious Disease"/>
            <person name="Wu L."/>
            <person name="Ma J."/>
        </authorList>
    </citation>
    <scope>NUCLEOTIDE SEQUENCE [LARGE SCALE GENOMIC DNA]</scope>
    <source>
        <strain evidence="4">NBRC 106593</strain>
    </source>
</reference>
<dbReference type="Proteomes" id="UP001596356">
    <property type="component" value="Unassembled WGS sequence"/>
</dbReference>
<dbReference type="EMBL" id="JBHSWJ010000002">
    <property type="protein sequence ID" value="MFC6715774.1"/>
    <property type="molecule type" value="Genomic_DNA"/>
</dbReference>
<dbReference type="InterPro" id="IPR011991">
    <property type="entry name" value="ArsR-like_HTH"/>
</dbReference>
<evidence type="ECO:0000259" key="2">
    <source>
        <dbReference type="SMART" id="SM00418"/>
    </source>
</evidence>
<comment type="caution">
    <text evidence="3">The sequence shown here is derived from an EMBL/GenBank/DDBJ whole genome shotgun (WGS) entry which is preliminary data.</text>
</comment>
<evidence type="ECO:0000313" key="3">
    <source>
        <dbReference type="EMBL" id="MFC6715774.1"/>
    </source>
</evidence>
<keyword evidence="4" id="KW-1185">Reference proteome</keyword>